<dbReference type="PANTHER" id="PTHR30388">
    <property type="entry name" value="ALDEHYDE OXIDOREDUCTASE MOLYBDENUM COFACTOR ASSEMBLY PROTEIN"/>
    <property type="match status" value="1"/>
</dbReference>
<evidence type="ECO:0000259" key="1">
    <source>
        <dbReference type="Pfam" id="PF02625"/>
    </source>
</evidence>
<evidence type="ECO:0000313" key="3">
    <source>
        <dbReference type="EMBL" id="THV35608.1"/>
    </source>
</evidence>
<protein>
    <submittedName>
        <fullName evidence="3">XdhC family protein</fullName>
    </submittedName>
</protein>
<dbReference type="InterPro" id="IPR003777">
    <property type="entry name" value="XdhC_CoxI"/>
</dbReference>
<dbReference type="OrthoDB" id="9815497at2"/>
<dbReference type="Gene3D" id="3.40.50.720">
    <property type="entry name" value="NAD(P)-binding Rossmann-like Domain"/>
    <property type="match status" value="1"/>
</dbReference>
<dbReference type="Pfam" id="PF02625">
    <property type="entry name" value="XdhC_CoxI"/>
    <property type="match status" value="1"/>
</dbReference>
<reference evidence="4" key="1">
    <citation type="submission" date="2019-04" db="EMBL/GenBank/DDBJ databases">
        <title>Nocardioides xinjiangensis sp. nov.</title>
        <authorList>
            <person name="Liu S."/>
        </authorList>
    </citation>
    <scope>NUCLEOTIDE SEQUENCE [LARGE SCALE GENOMIC DNA]</scope>
    <source>
        <strain evidence="4">18</strain>
    </source>
</reference>
<evidence type="ECO:0000259" key="2">
    <source>
        <dbReference type="Pfam" id="PF13478"/>
    </source>
</evidence>
<proteinExistence type="predicted"/>
<comment type="caution">
    <text evidence="3">The sequence shown here is derived from an EMBL/GenBank/DDBJ whole genome shotgun (WGS) entry which is preliminary data.</text>
</comment>
<name>A0A4S8PVS0_9ACTN</name>
<dbReference type="AlphaFoldDB" id="A0A4S8PVS0"/>
<accession>A0A4S8PVS0</accession>
<dbReference type="Proteomes" id="UP000308760">
    <property type="component" value="Unassembled WGS sequence"/>
</dbReference>
<evidence type="ECO:0000313" key="4">
    <source>
        <dbReference type="Proteomes" id="UP000308760"/>
    </source>
</evidence>
<keyword evidence="4" id="KW-1185">Reference proteome</keyword>
<organism evidence="3 4">
    <name type="scientific">Glycomyces buryatensis</name>
    <dbReference type="NCBI Taxonomy" id="2570927"/>
    <lineage>
        <taxon>Bacteria</taxon>
        <taxon>Bacillati</taxon>
        <taxon>Actinomycetota</taxon>
        <taxon>Actinomycetes</taxon>
        <taxon>Glycomycetales</taxon>
        <taxon>Glycomycetaceae</taxon>
        <taxon>Glycomyces</taxon>
    </lineage>
</organism>
<reference evidence="3 4" key="2">
    <citation type="submission" date="2019-05" db="EMBL/GenBank/DDBJ databases">
        <title>Glycomyces buryatensis sp. nov.</title>
        <authorList>
            <person name="Nikitina E."/>
        </authorList>
    </citation>
    <scope>NUCLEOTIDE SEQUENCE [LARGE SCALE GENOMIC DNA]</scope>
    <source>
        <strain evidence="3 4">18</strain>
    </source>
</reference>
<feature type="domain" description="XdhC Rossmann" evidence="2">
    <location>
        <begin position="176"/>
        <end position="318"/>
    </location>
</feature>
<feature type="domain" description="XdhC- CoxI" evidence="1">
    <location>
        <begin position="11"/>
        <end position="78"/>
    </location>
</feature>
<sequence>MKEIATQLRDWMREGRPFALASLVGVSGSAPRPLGTALAVDGRGAVVGGVSGGCVEAAVYTRCQEILESGQAAVESFGYSDEDAFAVGLTCGGSMDVLIVRVEADDAAIAAALDAIIAGEAVTLYRAVEGPDLGAALAIGGNGFTGTLEIGAADLPATSGRDGRFAVEVYAPPPRLLVYGAVDFAAPVARAAKFCGFDVTVCDARSVFATELRFPDADRVIVDWPHRHFDKTTVDERTAVCVLTHDEKFDIPLLERALVSKAGYVGAMGSRRTHQERLARLRENGVTEAELARLHAPIGLDLGGRTAEETALSILAEIVAVRNGANAGFLTTSTGPIHH</sequence>
<dbReference type="InterPro" id="IPR052698">
    <property type="entry name" value="MoCofactor_Util/Proc"/>
</dbReference>
<dbReference type="InterPro" id="IPR027051">
    <property type="entry name" value="XdhC_Rossmann_dom"/>
</dbReference>
<dbReference type="Pfam" id="PF13478">
    <property type="entry name" value="XdhC_C"/>
    <property type="match status" value="1"/>
</dbReference>
<gene>
    <name evidence="3" type="ORF">FAB82_22285</name>
</gene>
<dbReference type="EMBL" id="STGY01000073">
    <property type="protein sequence ID" value="THV35608.1"/>
    <property type="molecule type" value="Genomic_DNA"/>
</dbReference>
<dbReference type="PANTHER" id="PTHR30388:SF4">
    <property type="entry name" value="MOLYBDENUM COFACTOR INSERTION CHAPERONE PAOD"/>
    <property type="match status" value="1"/>
</dbReference>
<dbReference type="RefSeq" id="WP_136536768.1">
    <property type="nucleotide sequence ID" value="NZ_STGY01000073.1"/>
</dbReference>